<protein>
    <submittedName>
        <fullName evidence="2">Uncharacterized protein</fullName>
    </submittedName>
</protein>
<comment type="caution">
    <text evidence="2">The sequence shown here is derived from an EMBL/GenBank/DDBJ whole genome shotgun (WGS) entry which is preliminary data.</text>
</comment>
<dbReference type="VEuPathDB" id="GiardiaDB:QR46_0847"/>
<organism evidence="2 3">
    <name type="scientific">Giardia duodenalis assemblage B</name>
    <dbReference type="NCBI Taxonomy" id="1394984"/>
    <lineage>
        <taxon>Eukaryota</taxon>
        <taxon>Metamonada</taxon>
        <taxon>Diplomonadida</taxon>
        <taxon>Hexamitidae</taxon>
        <taxon>Giardiinae</taxon>
        <taxon>Giardia</taxon>
    </lineage>
</organism>
<feature type="region of interest" description="Disordered" evidence="1">
    <location>
        <begin position="168"/>
        <end position="196"/>
    </location>
</feature>
<reference evidence="2 3" key="1">
    <citation type="journal article" date="2015" name="Mol. Biochem. Parasitol.">
        <title>Identification of polymorphic genes for use in assemblage B genotyping assays through comparative genomics of multiple assemblage B Giardia duodenalis isolates.</title>
        <authorList>
            <person name="Wielinga C."/>
            <person name="Thompson R.C."/>
            <person name="Monis P."/>
            <person name="Ryan U."/>
        </authorList>
    </citation>
    <scope>NUCLEOTIDE SEQUENCE [LARGE SCALE GENOMIC DNA]</scope>
    <source>
        <strain evidence="2 3">BAH15c1</strain>
    </source>
</reference>
<dbReference type="EMBL" id="JXTI01000014">
    <property type="protein sequence ID" value="KWX15137.1"/>
    <property type="molecule type" value="Genomic_DNA"/>
</dbReference>
<proteinExistence type="predicted"/>
<sequence length="467" mass="51371">MNSSLPRLDNLAIARGASQRRPQILYGVRVFPPRRTQQPSTVPARLIGTQLSPREASYCRFVPSTRNSFPQFSYKQANATVATVTSPLLVDLFGYHPLMEHDVKQDTSILEYTVSSQSIGTVDMCSSVPEKVMLSTFSRPPSSLRGSRISATSIKSIAIPSLNDALTGPLSSSRARPNSARKIETPTSLSRSPSPSCLNKDFIHSQRVLSHAGQRSIRTVRDLAKDTVSGGTSLVYSLGLPRESPRATETPIYEIPAQFFLQNNSPLRKSPLSNESCPASPSIDAEISLAEGPGDISASSIDQQDASEPAHTADHVIMDQPVHCKRPVSVPHINHHAIEIKAPLPSQHSIRRCTSAYSSQPILTTRSVEKVTRDQKQQSNALHKGETERYCPRVRERLMLSTTLLHNRTGVPPLYRFKVSAQQSTSALENSQLSRLVSCTSVTEYINGLLDRRGFYPYGTRHAPINL</sequence>
<gene>
    <name evidence="2" type="ORF">QR46_0847</name>
</gene>
<feature type="compositionally biased region" description="Low complexity" evidence="1">
    <location>
        <begin position="185"/>
        <end position="196"/>
    </location>
</feature>
<dbReference type="Proteomes" id="UP000070089">
    <property type="component" value="Unassembled WGS sequence"/>
</dbReference>
<dbReference type="AlphaFoldDB" id="A0A132NYI9"/>
<evidence type="ECO:0000256" key="1">
    <source>
        <dbReference type="SAM" id="MobiDB-lite"/>
    </source>
</evidence>
<feature type="compositionally biased region" description="Polar residues" evidence="1">
    <location>
        <begin position="297"/>
        <end position="306"/>
    </location>
</feature>
<name>A0A132NYI9_GIAIN</name>
<dbReference type="OrthoDB" id="10257967at2759"/>
<feature type="region of interest" description="Disordered" evidence="1">
    <location>
        <begin position="292"/>
        <end position="311"/>
    </location>
</feature>
<evidence type="ECO:0000313" key="3">
    <source>
        <dbReference type="Proteomes" id="UP000070089"/>
    </source>
</evidence>
<accession>A0A132NYI9</accession>
<evidence type="ECO:0000313" key="2">
    <source>
        <dbReference type="EMBL" id="KWX15137.1"/>
    </source>
</evidence>